<accession>A0ABD6CHL6</accession>
<evidence type="ECO:0008006" key="4">
    <source>
        <dbReference type="Google" id="ProtNLM"/>
    </source>
</evidence>
<organism evidence="2 3">
    <name type="scientific">Halorientalis brevis</name>
    <dbReference type="NCBI Taxonomy" id="1126241"/>
    <lineage>
        <taxon>Archaea</taxon>
        <taxon>Methanobacteriati</taxon>
        <taxon>Methanobacteriota</taxon>
        <taxon>Stenosarchaea group</taxon>
        <taxon>Halobacteria</taxon>
        <taxon>Halobacteriales</taxon>
        <taxon>Haloarculaceae</taxon>
        <taxon>Halorientalis</taxon>
    </lineage>
</organism>
<proteinExistence type="predicted"/>
<feature type="transmembrane region" description="Helical" evidence="1">
    <location>
        <begin position="53"/>
        <end position="77"/>
    </location>
</feature>
<evidence type="ECO:0000313" key="3">
    <source>
        <dbReference type="Proteomes" id="UP001597119"/>
    </source>
</evidence>
<keyword evidence="3" id="KW-1185">Reference proteome</keyword>
<feature type="transmembrane region" description="Helical" evidence="1">
    <location>
        <begin position="12"/>
        <end position="33"/>
    </location>
</feature>
<gene>
    <name evidence="2" type="ORF">ACFR9U_19085</name>
</gene>
<evidence type="ECO:0000256" key="1">
    <source>
        <dbReference type="SAM" id="Phobius"/>
    </source>
</evidence>
<comment type="caution">
    <text evidence="2">The sequence shown here is derived from an EMBL/GenBank/DDBJ whole genome shotgun (WGS) entry which is preliminary data.</text>
</comment>
<reference evidence="2 3" key="1">
    <citation type="journal article" date="2019" name="Int. J. Syst. Evol. Microbiol.">
        <title>The Global Catalogue of Microorganisms (GCM) 10K type strain sequencing project: providing services to taxonomists for standard genome sequencing and annotation.</title>
        <authorList>
            <consortium name="The Broad Institute Genomics Platform"/>
            <consortium name="The Broad Institute Genome Sequencing Center for Infectious Disease"/>
            <person name="Wu L."/>
            <person name="Ma J."/>
        </authorList>
    </citation>
    <scope>NUCLEOTIDE SEQUENCE [LARGE SCALE GENOMIC DNA]</scope>
    <source>
        <strain evidence="2 3">CGMCC 1.12125</strain>
    </source>
</reference>
<dbReference type="AlphaFoldDB" id="A0ABD6CHL6"/>
<keyword evidence="1" id="KW-1133">Transmembrane helix</keyword>
<dbReference type="Proteomes" id="UP001597119">
    <property type="component" value="Unassembled WGS sequence"/>
</dbReference>
<evidence type="ECO:0000313" key="2">
    <source>
        <dbReference type="EMBL" id="MFD1589090.1"/>
    </source>
</evidence>
<name>A0ABD6CHL6_9EURY</name>
<keyword evidence="1" id="KW-0812">Transmembrane</keyword>
<protein>
    <recommendedName>
        <fullName evidence="4">Cox cluster protein</fullName>
    </recommendedName>
</protein>
<dbReference type="EMBL" id="JBHUDJ010000014">
    <property type="protein sequence ID" value="MFD1589090.1"/>
    <property type="molecule type" value="Genomic_DNA"/>
</dbReference>
<keyword evidence="1" id="KW-0472">Membrane</keyword>
<sequence length="78" mass="8179">MAKLGPIEIETGYGLLFIVGFAIWLGVPVLNSVFDTTVMTGTASLPVVGSNPIYSVVGGGSALTGFVSYLGHLFGWWQ</sequence>
<dbReference type="RefSeq" id="WP_247378739.1">
    <property type="nucleotide sequence ID" value="NZ_JALLGV010000005.1"/>
</dbReference>